<accession>A0ABM9FLH4</accession>
<dbReference type="EMBL" id="CALYLK010000128">
    <property type="protein sequence ID" value="CAH8209294.1"/>
    <property type="molecule type" value="Genomic_DNA"/>
</dbReference>
<name>A0ABM9FLH4_9VIBR</name>
<dbReference type="Gene3D" id="3.40.50.11660">
    <property type="entry name" value="Glycosyl transferase family 10, C-terminal domain"/>
    <property type="match status" value="1"/>
</dbReference>
<dbReference type="GO" id="GO:0016740">
    <property type="term" value="F:transferase activity"/>
    <property type="evidence" value="ECO:0007669"/>
    <property type="project" value="UniProtKB-KW"/>
</dbReference>
<feature type="domain" description="Fucosyltransferase C-terminal" evidence="4">
    <location>
        <begin position="226"/>
        <end position="304"/>
    </location>
</feature>
<keyword evidence="3 5" id="KW-0808">Transferase</keyword>
<proteinExistence type="inferred from homology"/>
<evidence type="ECO:0000313" key="6">
    <source>
        <dbReference type="Proteomes" id="UP001152658"/>
    </source>
</evidence>
<keyword evidence="6" id="KW-1185">Reference proteome</keyword>
<reference evidence="5" key="1">
    <citation type="submission" date="2022-06" db="EMBL/GenBank/DDBJ databases">
        <authorList>
            <person name="Goudenege D."/>
            <person name="Le Roux F."/>
        </authorList>
    </citation>
    <scope>NUCLEOTIDE SEQUENCE</scope>
    <source>
        <strain evidence="5">12-063</strain>
    </source>
</reference>
<dbReference type="RefSeq" id="WP_168520663.1">
    <property type="nucleotide sequence ID" value="NZ_CALYLA010000014.1"/>
</dbReference>
<dbReference type="Pfam" id="PF00852">
    <property type="entry name" value="Glyco_transf_10"/>
    <property type="match status" value="1"/>
</dbReference>
<dbReference type="PANTHER" id="PTHR11929">
    <property type="entry name" value="ALPHA- 1,3 -FUCOSYLTRANSFERASE"/>
    <property type="match status" value="1"/>
</dbReference>
<comment type="similarity">
    <text evidence="1">Belongs to the glycosyltransferase 10 family.</text>
</comment>
<gene>
    <name evidence="5" type="ORF">VAE063_880027</name>
</gene>
<evidence type="ECO:0000313" key="5">
    <source>
        <dbReference type="EMBL" id="CAH8209294.1"/>
    </source>
</evidence>
<protein>
    <submittedName>
        <fullName evidence="5">Fucosyl transferase</fullName>
    </submittedName>
</protein>
<evidence type="ECO:0000256" key="3">
    <source>
        <dbReference type="ARBA" id="ARBA00022679"/>
    </source>
</evidence>
<sequence length="343" mass="40737">MKVGFYSAYMELNDGDFIFKNNNSEIGDDLLLPFSSLLKSGQSENILFEVVKGSIDNYDCFLLFDLPRKKTKIHNEILSSEKKVYLLLLESKHVLPNGYKKENHERFTKIFTWDDDLVDGEKYFKINYSYSLRDVQFEKDINKRNKKLVLISGNKKSNDKFELYSEREKLIRYFDKQAEGFLDLYGVKWDERAFSSRLMNYISYKFGLFRKLFYAPPICYKGKVARKRNVLKEYIFCLCFENRHGDNGYITEKIFDSMFAYTIPVYYGASNISEHIPEDCYIDYRKFRDIDELFQFIIGLSDSELQNYCINISKFLHGPKFKQFTIETFTKTIIENMKESYQG</sequence>
<dbReference type="InterPro" id="IPR038577">
    <property type="entry name" value="GT10-like_C_sf"/>
</dbReference>
<evidence type="ECO:0000256" key="2">
    <source>
        <dbReference type="ARBA" id="ARBA00022676"/>
    </source>
</evidence>
<dbReference type="InterPro" id="IPR001503">
    <property type="entry name" value="Glyco_trans_10"/>
</dbReference>
<dbReference type="PANTHER" id="PTHR11929:SF194">
    <property type="entry name" value="ALPHA-(1,3)-FUCOSYLTRANSFERASE 10"/>
    <property type="match status" value="1"/>
</dbReference>
<dbReference type="InterPro" id="IPR055270">
    <property type="entry name" value="Glyco_tran_10_C"/>
</dbReference>
<keyword evidence="2" id="KW-0328">Glycosyltransferase</keyword>
<organism evidence="5 6">
    <name type="scientific">Vibrio aestuarianus</name>
    <dbReference type="NCBI Taxonomy" id="28171"/>
    <lineage>
        <taxon>Bacteria</taxon>
        <taxon>Pseudomonadati</taxon>
        <taxon>Pseudomonadota</taxon>
        <taxon>Gammaproteobacteria</taxon>
        <taxon>Vibrionales</taxon>
        <taxon>Vibrionaceae</taxon>
        <taxon>Vibrio</taxon>
    </lineage>
</organism>
<dbReference type="SUPFAM" id="SSF53756">
    <property type="entry name" value="UDP-Glycosyltransferase/glycogen phosphorylase"/>
    <property type="match status" value="1"/>
</dbReference>
<comment type="caution">
    <text evidence="5">The sequence shown here is derived from an EMBL/GenBank/DDBJ whole genome shotgun (WGS) entry which is preliminary data.</text>
</comment>
<dbReference type="Proteomes" id="UP001152658">
    <property type="component" value="Unassembled WGS sequence"/>
</dbReference>
<evidence type="ECO:0000256" key="1">
    <source>
        <dbReference type="ARBA" id="ARBA00008919"/>
    </source>
</evidence>
<evidence type="ECO:0000259" key="4">
    <source>
        <dbReference type="Pfam" id="PF00852"/>
    </source>
</evidence>